<organism evidence="2 3">
    <name type="scientific">Portunus trituberculatus</name>
    <name type="common">Swimming crab</name>
    <name type="synonym">Neptunus trituberculatus</name>
    <dbReference type="NCBI Taxonomy" id="210409"/>
    <lineage>
        <taxon>Eukaryota</taxon>
        <taxon>Metazoa</taxon>
        <taxon>Ecdysozoa</taxon>
        <taxon>Arthropoda</taxon>
        <taxon>Crustacea</taxon>
        <taxon>Multicrustacea</taxon>
        <taxon>Malacostraca</taxon>
        <taxon>Eumalacostraca</taxon>
        <taxon>Eucarida</taxon>
        <taxon>Decapoda</taxon>
        <taxon>Pleocyemata</taxon>
        <taxon>Brachyura</taxon>
        <taxon>Eubrachyura</taxon>
        <taxon>Portunoidea</taxon>
        <taxon>Portunidae</taxon>
        <taxon>Portuninae</taxon>
        <taxon>Portunus</taxon>
    </lineage>
</organism>
<keyword evidence="3" id="KW-1185">Reference proteome</keyword>
<comment type="caution">
    <text evidence="2">The sequence shown here is derived from an EMBL/GenBank/DDBJ whole genome shotgun (WGS) entry which is preliminary data.</text>
</comment>
<proteinExistence type="predicted"/>
<feature type="region of interest" description="Disordered" evidence="1">
    <location>
        <begin position="20"/>
        <end position="97"/>
    </location>
</feature>
<sequence length="97" mass="11407">MYPLVYQKVLVEGIQRSVAERKYVPTYKPNRRKSGGGGTYLHTNLIGERAEEEEEEEGEGEGEGEDEDEDEDEKEEEKGIMEERKERDNWKEQKKKK</sequence>
<gene>
    <name evidence="2" type="ORF">E2C01_001370</name>
</gene>
<evidence type="ECO:0000313" key="2">
    <source>
        <dbReference type="EMBL" id="MPC08778.1"/>
    </source>
</evidence>
<name>A0A5B7CHU0_PORTR</name>
<dbReference type="AlphaFoldDB" id="A0A5B7CHU0"/>
<protein>
    <submittedName>
        <fullName evidence="2">Uncharacterized protein</fullName>
    </submittedName>
</protein>
<dbReference type="Proteomes" id="UP000324222">
    <property type="component" value="Unassembled WGS sequence"/>
</dbReference>
<evidence type="ECO:0000256" key="1">
    <source>
        <dbReference type="SAM" id="MobiDB-lite"/>
    </source>
</evidence>
<feature type="compositionally biased region" description="Basic and acidic residues" evidence="1">
    <location>
        <begin position="76"/>
        <end position="97"/>
    </location>
</feature>
<accession>A0A5B7CHU0</accession>
<feature type="compositionally biased region" description="Acidic residues" evidence="1">
    <location>
        <begin position="50"/>
        <end position="75"/>
    </location>
</feature>
<reference evidence="2 3" key="1">
    <citation type="submission" date="2019-05" db="EMBL/GenBank/DDBJ databases">
        <title>Another draft genome of Portunus trituberculatus and its Hox gene families provides insights of decapod evolution.</title>
        <authorList>
            <person name="Jeong J.-H."/>
            <person name="Song I."/>
            <person name="Kim S."/>
            <person name="Choi T."/>
            <person name="Kim D."/>
            <person name="Ryu S."/>
            <person name="Kim W."/>
        </authorList>
    </citation>
    <scope>NUCLEOTIDE SEQUENCE [LARGE SCALE GENOMIC DNA]</scope>
    <source>
        <tissue evidence="2">Muscle</tissue>
    </source>
</reference>
<evidence type="ECO:0000313" key="3">
    <source>
        <dbReference type="Proteomes" id="UP000324222"/>
    </source>
</evidence>
<dbReference type="EMBL" id="VSRR010000043">
    <property type="protein sequence ID" value="MPC08778.1"/>
    <property type="molecule type" value="Genomic_DNA"/>
</dbReference>